<accession>A0A223AQU1</accession>
<organism evidence="9 10">
    <name type="scientific">Mogibacterium pumilum</name>
    <dbReference type="NCBI Taxonomy" id="86332"/>
    <lineage>
        <taxon>Bacteria</taxon>
        <taxon>Bacillati</taxon>
        <taxon>Bacillota</taxon>
        <taxon>Clostridia</taxon>
        <taxon>Peptostreptococcales</taxon>
        <taxon>Anaerovoracaceae</taxon>
        <taxon>Mogibacterium</taxon>
    </lineage>
</organism>
<evidence type="ECO:0000256" key="7">
    <source>
        <dbReference type="RuleBase" id="RU363032"/>
    </source>
</evidence>
<gene>
    <name evidence="9" type="ORF">AXF17_01735</name>
</gene>
<dbReference type="PANTHER" id="PTHR43386:SF1">
    <property type="entry name" value="D,D-DIPEPTIDE TRANSPORT SYSTEM PERMEASE PROTEIN DDPC-RELATED"/>
    <property type="match status" value="1"/>
</dbReference>
<keyword evidence="6 7" id="KW-0472">Membrane</keyword>
<feature type="domain" description="ABC transmembrane type-1" evidence="8">
    <location>
        <begin position="67"/>
        <end position="258"/>
    </location>
</feature>
<dbReference type="InterPro" id="IPR050366">
    <property type="entry name" value="BP-dependent_transpt_permease"/>
</dbReference>
<evidence type="ECO:0000259" key="8">
    <source>
        <dbReference type="PROSITE" id="PS50928"/>
    </source>
</evidence>
<feature type="transmembrane region" description="Helical" evidence="7">
    <location>
        <begin position="131"/>
        <end position="150"/>
    </location>
</feature>
<evidence type="ECO:0000256" key="4">
    <source>
        <dbReference type="ARBA" id="ARBA00022692"/>
    </source>
</evidence>
<evidence type="ECO:0000256" key="5">
    <source>
        <dbReference type="ARBA" id="ARBA00022989"/>
    </source>
</evidence>
<keyword evidence="2 7" id="KW-0813">Transport</keyword>
<keyword evidence="3" id="KW-1003">Cell membrane</keyword>
<feature type="transmembrane region" description="Helical" evidence="7">
    <location>
        <begin position="236"/>
        <end position="258"/>
    </location>
</feature>
<dbReference type="RefSeq" id="WP_094233539.1">
    <property type="nucleotide sequence ID" value="NZ_CP016199.1"/>
</dbReference>
<proteinExistence type="inferred from homology"/>
<dbReference type="InterPro" id="IPR000515">
    <property type="entry name" value="MetI-like"/>
</dbReference>
<dbReference type="Gene3D" id="1.10.3720.10">
    <property type="entry name" value="MetI-like"/>
    <property type="match status" value="1"/>
</dbReference>
<dbReference type="GO" id="GO:0005886">
    <property type="term" value="C:plasma membrane"/>
    <property type="evidence" value="ECO:0007669"/>
    <property type="project" value="UniProtKB-SubCell"/>
</dbReference>
<keyword evidence="5 7" id="KW-1133">Transmembrane helix</keyword>
<evidence type="ECO:0000256" key="2">
    <source>
        <dbReference type="ARBA" id="ARBA00022448"/>
    </source>
</evidence>
<protein>
    <submittedName>
        <fullName evidence="9">Peptide ABC transporter permease</fullName>
    </submittedName>
</protein>
<sequence>MNRQSKPKGAVAILTTAVITSALAGVIAPYKPNYMNENAIGLAPSFRHIFGTDNLGRDLFTLILHGGRASLIIGIVSAIIGTFIAAVYGTLSGMANKHIDNLMMKAVDLLMSIPGLLLIIVLQAILGDANYWSLSIVIGVTNWMQMSKIIRSEVVRLRKSEFVIAAEMYGGSFWYILRRHLFPNYFSAIMFMAVSNVGSAIIAESTLSFMGLGLPISEVSWGGLMSLSQDALLSDQWWMIIIPGLVLISVLVSITEIVEYIRGCNTSKHSNI</sequence>
<dbReference type="PROSITE" id="PS50928">
    <property type="entry name" value="ABC_TM1"/>
    <property type="match status" value="1"/>
</dbReference>
<evidence type="ECO:0000313" key="9">
    <source>
        <dbReference type="EMBL" id="ASS37315.1"/>
    </source>
</evidence>
<feature type="transmembrane region" description="Helical" evidence="7">
    <location>
        <begin position="185"/>
        <end position="216"/>
    </location>
</feature>
<feature type="transmembrane region" description="Helical" evidence="7">
    <location>
        <begin position="69"/>
        <end position="94"/>
    </location>
</feature>
<evidence type="ECO:0000256" key="6">
    <source>
        <dbReference type="ARBA" id="ARBA00023136"/>
    </source>
</evidence>
<dbReference type="Pfam" id="PF00528">
    <property type="entry name" value="BPD_transp_1"/>
    <property type="match status" value="1"/>
</dbReference>
<comment type="similarity">
    <text evidence="7">Belongs to the binding-protein-dependent transport system permease family.</text>
</comment>
<dbReference type="PANTHER" id="PTHR43386">
    <property type="entry name" value="OLIGOPEPTIDE TRANSPORT SYSTEM PERMEASE PROTEIN APPC"/>
    <property type="match status" value="1"/>
</dbReference>
<keyword evidence="10" id="KW-1185">Reference proteome</keyword>
<dbReference type="AlphaFoldDB" id="A0A223AQU1"/>
<dbReference type="SUPFAM" id="SSF161098">
    <property type="entry name" value="MetI-like"/>
    <property type="match status" value="1"/>
</dbReference>
<dbReference type="InterPro" id="IPR035906">
    <property type="entry name" value="MetI-like_sf"/>
</dbReference>
<dbReference type="GO" id="GO:0055085">
    <property type="term" value="P:transmembrane transport"/>
    <property type="evidence" value="ECO:0007669"/>
    <property type="project" value="InterPro"/>
</dbReference>
<dbReference type="EMBL" id="CP016199">
    <property type="protein sequence ID" value="ASS37315.1"/>
    <property type="molecule type" value="Genomic_DNA"/>
</dbReference>
<name>A0A223AQU1_9FIRM</name>
<dbReference type="Proteomes" id="UP000214689">
    <property type="component" value="Chromosome"/>
</dbReference>
<comment type="subcellular location">
    <subcellularLocation>
        <location evidence="1 7">Cell membrane</location>
        <topology evidence="1 7">Multi-pass membrane protein</topology>
    </subcellularLocation>
</comment>
<dbReference type="OrthoDB" id="9783218at2"/>
<evidence type="ECO:0000256" key="1">
    <source>
        <dbReference type="ARBA" id="ARBA00004651"/>
    </source>
</evidence>
<keyword evidence="4 7" id="KW-0812">Transmembrane</keyword>
<dbReference type="CDD" id="cd06261">
    <property type="entry name" value="TM_PBP2"/>
    <property type="match status" value="1"/>
</dbReference>
<reference evidence="10" key="1">
    <citation type="submission" date="2016-05" db="EMBL/GenBank/DDBJ databases">
        <authorList>
            <person name="Holder M.E."/>
            <person name="Ajami N.J."/>
            <person name="Petrosino J.F."/>
        </authorList>
    </citation>
    <scope>NUCLEOTIDE SEQUENCE [LARGE SCALE GENOMIC DNA]</scope>
    <source>
        <strain evidence="10">ATCC 700696</strain>
    </source>
</reference>
<feature type="transmembrane region" description="Helical" evidence="7">
    <location>
        <begin position="106"/>
        <end position="125"/>
    </location>
</feature>
<evidence type="ECO:0000313" key="10">
    <source>
        <dbReference type="Proteomes" id="UP000214689"/>
    </source>
</evidence>
<evidence type="ECO:0000256" key="3">
    <source>
        <dbReference type="ARBA" id="ARBA00022475"/>
    </source>
</evidence>